<feature type="region of interest" description="Disordered" evidence="9">
    <location>
        <begin position="300"/>
        <end position="323"/>
    </location>
</feature>
<dbReference type="Gene3D" id="1.10.510.10">
    <property type="entry name" value="Transferase(Phosphotransferase) domain 1"/>
    <property type="match status" value="1"/>
</dbReference>
<dbReference type="GO" id="GO:0035556">
    <property type="term" value="P:intracellular signal transduction"/>
    <property type="evidence" value="ECO:0007669"/>
    <property type="project" value="TreeGrafter"/>
</dbReference>
<dbReference type="GO" id="GO:0005634">
    <property type="term" value="C:nucleus"/>
    <property type="evidence" value="ECO:0007669"/>
    <property type="project" value="TreeGrafter"/>
</dbReference>
<feature type="compositionally biased region" description="Polar residues" evidence="9">
    <location>
        <begin position="222"/>
        <end position="233"/>
    </location>
</feature>
<gene>
    <name evidence="11" type="ORF">ZYGR_0AY01760</name>
</gene>
<feature type="region of interest" description="Disordered" evidence="9">
    <location>
        <begin position="25"/>
        <end position="191"/>
    </location>
</feature>
<reference evidence="11 12" key="1">
    <citation type="submission" date="2016-08" db="EMBL/GenBank/DDBJ databases">
        <title>Draft genome sequence of allopolyploid Zygosaccharomyces rouxii.</title>
        <authorList>
            <person name="Watanabe J."/>
            <person name="Uehara K."/>
            <person name="Mogi Y."/>
            <person name="Tsukioka Y."/>
        </authorList>
    </citation>
    <scope>NUCLEOTIDE SEQUENCE [LARGE SCALE GENOMIC DNA]</scope>
    <source>
        <strain evidence="11 12">NBRC 110957</strain>
    </source>
</reference>
<keyword evidence="5" id="KW-0418">Kinase</keyword>
<feature type="compositionally biased region" description="Polar residues" evidence="9">
    <location>
        <begin position="181"/>
        <end position="191"/>
    </location>
</feature>
<evidence type="ECO:0000256" key="4">
    <source>
        <dbReference type="ARBA" id="ARBA00022741"/>
    </source>
</evidence>
<evidence type="ECO:0000256" key="3">
    <source>
        <dbReference type="ARBA" id="ARBA00022679"/>
    </source>
</evidence>
<evidence type="ECO:0000313" key="11">
    <source>
        <dbReference type="EMBL" id="GAV55783.1"/>
    </source>
</evidence>
<dbReference type="GO" id="GO:0005524">
    <property type="term" value="F:ATP binding"/>
    <property type="evidence" value="ECO:0007669"/>
    <property type="project" value="UniProtKB-KW"/>
</dbReference>
<feature type="domain" description="Serine/threonine-protein kinase haspin C-terminal" evidence="10">
    <location>
        <begin position="649"/>
        <end position="743"/>
    </location>
</feature>
<organism evidence="11 12">
    <name type="scientific">Zygosaccharomyces rouxii</name>
    <dbReference type="NCBI Taxonomy" id="4956"/>
    <lineage>
        <taxon>Eukaryota</taxon>
        <taxon>Fungi</taxon>
        <taxon>Dikarya</taxon>
        <taxon>Ascomycota</taxon>
        <taxon>Saccharomycotina</taxon>
        <taxon>Saccharomycetes</taxon>
        <taxon>Saccharomycetales</taxon>
        <taxon>Saccharomycetaceae</taxon>
        <taxon>Zygosaccharomyces</taxon>
    </lineage>
</organism>
<sequence length="745" mass="84598">MAMDLDSSFGEFADDRRFIALVVSDNEDDYDSSTDEVASDNEYLEATPKANITPLGPKNSSNLNVLNQDTNNSNNNNNVNNSKTSATNSPKVSGSIKSPATSKSNKEEKKRWSFISNHSSTSSNNAKKRWSALSSFTDSKDKDTKREEKEKDKYVRRVPTQGSGSISSHKRISLDQHYEHSPTSIKRSSTGSSLKQLFGLIALNDDNKENHHHHHHKKQESTKAPSTTSSRAQPLTERRNTNVETFSNQRNSSVLGKNDLPRRQSSRLHNHSPSISSLSSLASSSKWKFWQRGGSNIRDRKISRPLSTHSLVGPPSDPTTKTKRSFSELHKAMYANNNTFEDNNSSVSNSLSKRLSSSNLSLGNLKHRSSQSSLKHKSSQSSLQRFKTRRKSNNMVEEGSVSSSGSHSHHPKISLPVVDQVSRDKIKTKLRNSSSLLSLHSSLPIMMKDYDEVVLQQILEYCDISEELPYDDNYIPALQNPVELSPHVWRAQCEGTNVIYKKLPLETLEDVTYSKSMCLHELKMLRLSKGTTGLPYLLRSFVIRERPTFDEETSSTAEGKLYLLIILRDNGTPLSQVKLNTWPQALKIFWQVVTTLYVAETKFEFEHRNLSLDHILVDDHLNVTLCDLKGARAYWSSRKEILLTRLDHPLFFQGGGDYQFDIYNLMRAILAETSWDNYEPRTNLLWLHFLLYKLFHDYGDKLVLQGRERLAALAQLLDPSSNARRSIFKRNEIEVRSCGDLLRFK</sequence>
<dbReference type="EC" id="2.7.11.1" evidence="1"/>
<dbReference type="InterPro" id="IPR024604">
    <property type="entry name" value="GSG2_C"/>
</dbReference>
<feature type="compositionally biased region" description="Low complexity" evidence="9">
    <location>
        <begin position="61"/>
        <end position="89"/>
    </location>
</feature>
<comment type="catalytic activity">
    <reaction evidence="8">
        <text>L-seryl-[protein] + ATP = O-phospho-L-seryl-[protein] + ADP + H(+)</text>
        <dbReference type="Rhea" id="RHEA:17989"/>
        <dbReference type="Rhea" id="RHEA-COMP:9863"/>
        <dbReference type="Rhea" id="RHEA-COMP:11604"/>
        <dbReference type="ChEBI" id="CHEBI:15378"/>
        <dbReference type="ChEBI" id="CHEBI:29999"/>
        <dbReference type="ChEBI" id="CHEBI:30616"/>
        <dbReference type="ChEBI" id="CHEBI:83421"/>
        <dbReference type="ChEBI" id="CHEBI:456216"/>
        <dbReference type="EC" id="2.7.11.1"/>
    </reaction>
</comment>
<evidence type="ECO:0000256" key="1">
    <source>
        <dbReference type="ARBA" id="ARBA00012513"/>
    </source>
</evidence>
<feature type="compositionally biased region" description="Polar residues" evidence="9">
    <location>
        <begin position="242"/>
        <end position="255"/>
    </location>
</feature>
<dbReference type="PANTHER" id="PTHR24419:SF18">
    <property type="entry name" value="SERINE_THREONINE-PROTEIN KINASE HASPIN"/>
    <property type="match status" value="1"/>
</dbReference>
<dbReference type="GO" id="GO:0000278">
    <property type="term" value="P:mitotic cell cycle"/>
    <property type="evidence" value="ECO:0007669"/>
    <property type="project" value="TreeGrafter"/>
</dbReference>
<evidence type="ECO:0000256" key="6">
    <source>
        <dbReference type="ARBA" id="ARBA00022840"/>
    </source>
</evidence>
<dbReference type="PANTHER" id="PTHR24419">
    <property type="entry name" value="INTERLEUKIN-1 RECEPTOR-ASSOCIATED KINASE"/>
    <property type="match status" value="1"/>
</dbReference>
<feature type="compositionally biased region" description="Basic residues" evidence="9">
    <location>
        <begin position="365"/>
        <end position="378"/>
    </location>
</feature>
<keyword evidence="3" id="KW-0808">Transferase</keyword>
<dbReference type="GO" id="GO:0005737">
    <property type="term" value="C:cytoplasm"/>
    <property type="evidence" value="ECO:0007669"/>
    <property type="project" value="TreeGrafter"/>
</dbReference>
<keyword evidence="2" id="KW-0723">Serine/threonine-protein kinase</keyword>
<dbReference type="SMART" id="SM01331">
    <property type="entry name" value="DUF3635"/>
    <property type="match status" value="1"/>
</dbReference>
<dbReference type="InterPro" id="IPR011009">
    <property type="entry name" value="Kinase-like_dom_sf"/>
</dbReference>
<dbReference type="Pfam" id="PF12330">
    <property type="entry name" value="Haspin_kinase"/>
    <property type="match status" value="1"/>
</dbReference>
<accession>A0A1Q3AJU2</accession>
<keyword evidence="4" id="KW-0547">Nucleotide-binding</keyword>
<feature type="compositionally biased region" description="Low complexity" evidence="9">
    <location>
        <begin position="396"/>
        <end position="406"/>
    </location>
</feature>
<feature type="compositionally biased region" description="Polar residues" evidence="9">
    <location>
        <begin position="90"/>
        <end position="103"/>
    </location>
</feature>
<comment type="caution">
    <text evidence="11">The sequence shown here is derived from an EMBL/GenBank/DDBJ whole genome shotgun (WGS) entry which is preliminary data.</text>
</comment>
<dbReference type="SUPFAM" id="SSF56112">
    <property type="entry name" value="Protein kinase-like (PK-like)"/>
    <property type="match status" value="1"/>
</dbReference>
<evidence type="ECO:0000256" key="5">
    <source>
        <dbReference type="ARBA" id="ARBA00022777"/>
    </source>
</evidence>
<protein>
    <recommendedName>
        <fullName evidence="1">non-specific serine/threonine protein kinase</fullName>
        <ecNumber evidence="1">2.7.11.1</ecNumber>
    </recommendedName>
</protein>
<evidence type="ECO:0000256" key="9">
    <source>
        <dbReference type="SAM" id="MobiDB-lite"/>
    </source>
</evidence>
<feature type="region of interest" description="Disordered" evidence="9">
    <location>
        <begin position="358"/>
        <end position="412"/>
    </location>
</feature>
<evidence type="ECO:0000259" key="10">
    <source>
        <dbReference type="SMART" id="SM01331"/>
    </source>
</evidence>
<dbReference type="GO" id="GO:0072354">
    <property type="term" value="F:histone H3T3 kinase activity"/>
    <property type="evidence" value="ECO:0007669"/>
    <property type="project" value="TreeGrafter"/>
</dbReference>
<dbReference type="EMBL" id="BDGX01000051">
    <property type="protein sequence ID" value="GAV55783.1"/>
    <property type="molecule type" value="Genomic_DNA"/>
</dbReference>
<dbReference type="AlphaFoldDB" id="A0A1Q3AJU2"/>
<comment type="catalytic activity">
    <reaction evidence="7">
        <text>L-threonyl-[protein] + ATP = O-phospho-L-threonyl-[protein] + ADP + H(+)</text>
        <dbReference type="Rhea" id="RHEA:46608"/>
        <dbReference type="Rhea" id="RHEA-COMP:11060"/>
        <dbReference type="Rhea" id="RHEA-COMP:11605"/>
        <dbReference type="ChEBI" id="CHEBI:15378"/>
        <dbReference type="ChEBI" id="CHEBI:30013"/>
        <dbReference type="ChEBI" id="CHEBI:30616"/>
        <dbReference type="ChEBI" id="CHEBI:61977"/>
        <dbReference type="ChEBI" id="CHEBI:456216"/>
        <dbReference type="EC" id="2.7.11.1"/>
    </reaction>
</comment>
<feature type="compositionally biased region" description="Acidic residues" evidence="9">
    <location>
        <begin position="25"/>
        <end position="43"/>
    </location>
</feature>
<evidence type="ECO:0000256" key="2">
    <source>
        <dbReference type="ARBA" id="ARBA00022527"/>
    </source>
</evidence>
<evidence type="ECO:0000256" key="8">
    <source>
        <dbReference type="ARBA" id="ARBA00048679"/>
    </source>
</evidence>
<name>A0A1Q3AJU2_ZYGRO</name>
<feature type="compositionally biased region" description="Low complexity" evidence="9">
    <location>
        <begin position="113"/>
        <end position="125"/>
    </location>
</feature>
<dbReference type="Proteomes" id="UP000187013">
    <property type="component" value="Unassembled WGS sequence"/>
</dbReference>
<keyword evidence="6" id="KW-0067">ATP-binding</keyword>
<feature type="compositionally biased region" description="Basic and acidic residues" evidence="9">
    <location>
        <begin position="138"/>
        <end position="155"/>
    </location>
</feature>
<evidence type="ECO:0000256" key="7">
    <source>
        <dbReference type="ARBA" id="ARBA00047899"/>
    </source>
</evidence>
<evidence type="ECO:0000313" key="12">
    <source>
        <dbReference type="Proteomes" id="UP000187013"/>
    </source>
</evidence>
<feature type="region of interest" description="Disordered" evidence="9">
    <location>
        <begin position="208"/>
        <end position="278"/>
    </location>
</feature>
<proteinExistence type="predicted"/>
<dbReference type="OrthoDB" id="5327538at2759"/>